<feature type="compositionally biased region" description="Basic and acidic residues" evidence="1">
    <location>
        <begin position="55"/>
        <end position="71"/>
    </location>
</feature>
<dbReference type="AlphaFoldDB" id="A0A9D4U6V3"/>
<feature type="region of interest" description="Disordered" evidence="1">
    <location>
        <begin position="38"/>
        <end position="171"/>
    </location>
</feature>
<feature type="compositionally biased region" description="Acidic residues" evidence="1">
    <location>
        <begin position="138"/>
        <end position="153"/>
    </location>
</feature>
<reference evidence="2" key="1">
    <citation type="submission" date="2021-01" db="EMBL/GenBank/DDBJ databases">
        <title>Adiantum capillus-veneris genome.</title>
        <authorList>
            <person name="Fang Y."/>
            <person name="Liao Q."/>
        </authorList>
    </citation>
    <scope>NUCLEOTIDE SEQUENCE</scope>
    <source>
        <strain evidence="2">H3</strain>
        <tissue evidence="2">Leaf</tissue>
    </source>
</reference>
<dbReference type="EMBL" id="JABFUD020000022">
    <property type="protein sequence ID" value="KAI5062644.1"/>
    <property type="molecule type" value="Genomic_DNA"/>
</dbReference>
<organism evidence="2 3">
    <name type="scientific">Adiantum capillus-veneris</name>
    <name type="common">Maidenhair fern</name>
    <dbReference type="NCBI Taxonomy" id="13818"/>
    <lineage>
        <taxon>Eukaryota</taxon>
        <taxon>Viridiplantae</taxon>
        <taxon>Streptophyta</taxon>
        <taxon>Embryophyta</taxon>
        <taxon>Tracheophyta</taxon>
        <taxon>Polypodiopsida</taxon>
        <taxon>Polypodiidae</taxon>
        <taxon>Polypodiales</taxon>
        <taxon>Pteridineae</taxon>
        <taxon>Pteridaceae</taxon>
        <taxon>Vittarioideae</taxon>
        <taxon>Adiantum</taxon>
    </lineage>
</organism>
<keyword evidence="3" id="KW-1185">Reference proteome</keyword>
<evidence type="ECO:0000256" key="1">
    <source>
        <dbReference type="SAM" id="MobiDB-lite"/>
    </source>
</evidence>
<comment type="caution">
    <text evidence="2">The sequence shown here is derived from an EMBL/GenBank/DDBJ whole genome shotgun (WGS) entry which is preliminary data.</text>
</comment>
<feature type="non-terminal residue" evidence="2">
    <location>
        <position position="1"/>
    </location>
</feature>
<sequence>MLCDSIKEAQEMAESSCFRTTVGKDKTPVEVLLDENVLGNAEKPVSETTEEEQNFEVKEQSTTGAEDKTQNEEDDVLLDSVRVTRSKTPRKRGQHGKNVRLEGSPEETLAQHIRKAKRKKIENTGDEKPEMEQKSKEEEETQGQPEEEMDIEDTKEMQNTGTSSDPKPRACKRLYFAPPCFFLCN</sequence>
<gene>
    <name evidence="2" type="ORF">GOP47_0023183</name>
</gene>
<feature type="compositionally biased region" description="Basic residues" evidence="1">
    <location>
        <begin position="84"/>
        <end position="98"/>
    </location>
</feature>
<dbReference type="Proteomes" id="UP000886520">
    <property type="component" value="Chromosome 22"/>
</dbReference>
<evidence type="ECO:0000313" key="3">
    <source>
        <dbReference type="Proteomes" id="UP000886520"/>
    </source>
</evidence>
<proteinExistence type="predicted"/>
<evidence type="ECO:0000313" key="2">
    <source>
        <dbReference type="EMBL" id="KAI5062644.1"/>
    </source>
</evidence>
<name>A0A9D4U6V3_ADICA</name>
<feature type="compositionally biased region" description="Basic and acidic residues" evidence="1">
    <location>
        <begin position="121"/>
        <end position="137"/>
    </location>
</feature>
<protein>
    <submittedName>
        <fullName evidence="2">Uncharacterized protein</fullName>
    </submittedName>
</protein>
<accession>A0A9D4U6V3</accession>